<gene>
    <name evidence="2" type="ORF">GCM10010390_47220</name>
</gene>
<proteinExistence type="predicted"/>
<evidence type="ECO:0000313" key="3">
    <source>
        <dbReference type="Proteomes" id="UP001501576"/>
    </source>
</evidence>
<dbReference type="Proteomes" id="UP001501576">
    <property type="component" value="Unassembled WGS sequence"/>
</dbReference>
<protein>
    <submittedName>
        <fullName evidence="2">Uncharacterized protein</fullName>
    </submittedName>
</protein>
<reference evidence="2 3" key="1">
    <citation type="journal article" date="2019" name="Int. J. Syst. Evol. Microbiol.">
        <title>The Global Catalogue of Microorganisms (GCM) 10K type strain sequencing project: providing services to taxonomists for standard genome sequencing and annotation.</title>
        <authorList>
            <consortium name="The Broad Institute Genomics Platform"/>
            <consortium name="The Broad Institute Genome Sequencing Center for Infectious Disease"/>
            <person name="Wu L."/>
            <person name="Ma J."/>
        </authorList>
    </citation>
    <scope>NUCLEOTIDE SEQUENCE [LARGE SCALE GENOMIC DNA]</scope>
    <source>
        <strain evidence="2 3">JCM 5052</strain>
    </source>
</reference>
<name>A0ABN1DCL9_9ACTN</name>
<sequence>MPVRLRGAYGRRRWVAEIATDVCRPVAIPVVTPASALNTRREDLGEWEHLSSYKLVAGPDTIYLAEPDRAASTSTAMAAASPGRAPLETAARRERAPPHG</sequence>
<keyword evidence="3" id="KW-1185">Reference proteome</keyword>
<organism evidence="2 3">
    <name type="scientific">Streptomyces mordarskii</name>
    <dbReference type="NCBI Taxonomy" id="1226758"/>
    <lineage>
        <taxon>Bacteria</taxon>
        <taxon>Bacillati</taxon>
        <taxon>Actinomycetota</taxon>
        <taxon>Actinomycetes</taxon>
        <taxon>Kitasatosporales</taxon>
        <taxon>Streptomycetaceae</taxon>
        <taxon>Streptomyces</taxon>
    </lineage>
</organism>
<feature type="compositionally biased region" description="Basic and acidic residues" evidence="1">
    <location>
        <begin position="90"/>
        <end position="100"/>
    </location>
</feature>
<accession>A0ABN1DCL9</accession>
<comment type="caution">
    <text evidence="2">The sequence shown here is derived from an EMBL/GenBank/DDBJ whole genome shotgun (WGS) entry which is preliminary data.</text>
</comment>
<evidence type="ECO:0000256" key="1">
    <source>
        <dbReference type="SAM" id="MobiDB-lite"/>
    </source>
</evidence>
<feature type="region of interest" description="Disordered" evidence="1">
    <location>
        <begin position="73"/>
        <end position="100"/>
    </location>
</feature>
<dbReference type="EMBL" id="BAAABZ010000045">
    <property type="protein sequence ID" value="GAA0539790.1"/>
    <property type="molecule type" value="Genomic_DNA"/>
</dbReference>
<evidence type="ECO:0000313" key="2">
    <source>
        <dbReference type="EMBL" id="GAA0539790.1"/>
    </source>
</evidence>